<feature type="region of interest" description="Disordered" evidence="1">
    <location>
        <begin position="346"/>
        <end position="382"/>
    </location>
</feature>
<keyword evidence="3" id="KW-1185">Reference proteome</keyword>
<dbReference type="PANTHER" id="PTHR34222:SF79">
    <property type="entry name" value="RETROVIRUS-RELATED POL POLYPROTEIN FROM TRANSPOSON TNT 1-94"/>
    <property type="match status" value="1"/>
</dbReference>
<dbReference type="EMBL" id="BQNB010013823">
    <property type="protein sequence ID" value="GJT20665.1"/>
    <property type="molecule type" value="Genomic_DNA"/>
</dbReference>
<name>A0ABQ5C0J0_9ASTR</name>
<gene>
    <name evidence="2" type="ORF">Tco_0890602</name>
</gene>
<accession>A0ABQ5C0J0</accession>
<reference evidence="2" key="2">
    <citation type="submission" date="2022-01" db="EMBL/GenBank/DDBJ databases">
        <authorList>
            <person name="Yamashiro T."/>
            <person name="Shiraishi A."/>
            <person name="Satake H."/>
            <person name="Nakayama K."/>
        </authorList>
    </citation>
    <scope>NUCLEOTIDE SEQUENCE</scope>
</reference>
<dbReference type="Proteomes" id="UP001151760">
    <property type="component" value="Unassembled WGS sequence"/>
</dbReference>
<dbReference type="PANTHER" id="PTHR34222">
    <property type="entry name" value="GAG_PRE-INTEGRS DOMAIN-CONTAINING PROTEIN"/>
    <property type="match status" value="1"/>
</dbReference>
<reference evidence="2" key="1">
    <citation type="journal article" date="2022" name="Int. J. Mol. Sci.">
        <title>Draft Genome of Tanacetum Coccineum: Genomic Comparison of Closely Related Tanacetum-Family Plants.</title>
        <authorList>
            <person name="Yamashiro T."/>
            <person name="Shiraishi A."/>
            <person name="Nakayama K."/>
            <person name="Satake H."/>
        </authorList>
    </citation>
    <scope>NUCLEOTIDE SEQUENCE</scope>
</reference>
<protein>
    <submittedName>
        <fullName evidence="2">Uncharacterized protein</fullName>
    </submittedName>
</protein>
<evidence type="ECO:0000256" key="1">
    <source>
        <dbReference type="SAM" id="MobiDB-lite"/>
    </source>
</evidence>
<comment type="caution">
    <text evidence="2">The sequence shown here is derived from an EMBL/GenBank/DDBJ whole genome shotgun (WGS) entry which is preliminary data.</text>
</comment>
<feature type="compositionally biased region" description="Polar residues" evidence="1">
    <location>
        <begin position="352"/>
        <end position="367"/>
    </location>
</feature>
<sequence>MLESGSYVPWSNRFMRYIDQKTETKKFLRHLIDKGPYQMKDIPAATTDTQDKRTQNEDDLTGDDLKHYEAYIEAMKFILISIPNDIYNSVDACQNARDMWNRVKRLIHEWYKYVTNVCLAKNLKKDIYDMLYDHLQQYESFINASRANTYASSLSFRSPAAYYVPHPPSVVDYDDDYKGDAVCDNQEDSLTTTIMLLARAITQRNSTPTNNRLSTSSNIKNQAVVPADKVNIQSRNVGNGGRFARRSSNIQEEFVESNNVQKETGNENVQRTLQTSLKDEAGVILSNEQNDFLLVDAPEMEELEEFSANTCMMARIQKEEIDSDFILSIETLPDVRSAYATISSEESHRVARSNQNLNFGPSRPSNVNNNRQGGGSGLNNNRLSGGSGLVYENYGFNGHTIDRCFKVIGYPAHFGKKKTGQNFKKQSVSSGFTDEK</sequence>
<evidence type="ECO:0000313" key="3">
    <source>
        <dbReference type="Proteomes" id="UP001151760"/>
    </source>
</evidence>
<organism evidence="2 3">
    <name type="scientific">Tanacetum coccineum</name>
    <dbReference type="NCBI Taxonomy" id="301880"/>
    <lineage>
        <taxon>Eukaryota</taxon>
        <taxon>Viridiplantae</taxon>
        <taxon>Streptophyta</taxon>
        <taxon>Embryophyta</taxon>
        <taxon>Tracheophyta</taxon>
        <taxon>Spermatophyta</taxon>
        <taxon>Magnoliopsida</taxon>
        <taxon>eudicotyledons</taxon>
        <taxon>Gunneridae</taxon>
        <taxon>Pentapetalae</taxon>
        <taxon>asterids</taxon>
        <taxon>campanulids</taxon>
        <taxon>Asterales</taxon>
        <taxon>Asteraceae</taxon>
        <taxon>Asteroideae</taxon>
        <taxon>Anthemideae</taxon>
        <taxon>Anthemidinae</taxon>
        <taxon>Tanacetum</taxon>
    </lineage>
</organism>
<evidence type="ECO:0000313" key="2">
    <source>
        <dbReference type="EMBL" id="GJT20665.1"/>
    </source>
</evidence>
<proteinExistence type="predicted"/>